<keyword evidence="2" id="KW-1185">Reference proteome</keyword>
<comment type="caution">
    <text evidence="1">The sequence shown here is derived from an EMBL/GenBank/DDBJ whole genome shotgun (WGS) entry which is preliminary data.</text>
</comment>
<reference evidence="1 2" key="1">
    <citation type="submission" date="2022-12" db="EMBL/GenBank/DDBJ databases">
        <title>Chromosome-level genome of Tegillarca granosa.</title>
        <authorList>
            <person name="Kim J."/>
        </authorList>
    </citation>
    <scope>NUCLEOTIDE SEQUENCE [LARGE SCALE GENOMIC DNA]</scope>
    <source>
        <strain evidence="1">Teg-2019</strain>
        <tissue evidence="1">Adductor muscle</tissue>
    </source>
</reference>
<organism evidence="1 2">
    <name type="scientific">Tegillarca granosa</name>
    <name type="common">Malaysian cockle</name>
    <name type="synonym">Anadara granosa</name>
    <dbReference type="NCBI Taxonomy" id="220873"/>
    <lineage>
        <taxon>Eukaryota</taxon>
        <taxon>Metazoa</taxon>
        <taxon>Spiralia</taxon>
        <taxon>Lophotrochozoa</taxon>
        <taxon>Mollusca</taxon>
        <taxon>Bivalvia</taxon>
        <taxon>Autobranchia</taxon>
        <taxon>Pteriomorphia</taxon>
        <taxon>Arcoida</taxon>
        <taxon>Arcoidea</taxon>
        <taxon>Arcidae</taxon>
        <taxon>Tegillarca</taxon>
    </lineage>
</organism>
<proteinExistence type="predicted"/>
<evidence type="ECO:0000313" key="1">
    <source>
        <dbReference type="EMBL" id="KAJ8313372.1"/>
    </source>
</evidence>
<accession>A0ABQ9F7N1</accession>
<protein>
    <submittedName>
        <fullName evidence="1">Uncharacterized protein</fullName>
    </submittedName>
</protein>
<dbReference type="PANTHER" id="PTHR46579:SF1">
    <property type="entry name" value="F5_8 TYPE C DOMAIN-CONTAINING PROTEIN"/>
    <property type="match status" value="1"/>
</dbReference>
<dbReference type="EMBL" id="JARBDR010000375">
    <property type="protein sequence ID" value="KAJ8313372.1"/>
    <property type="molecule type" value="Genomic_DNA"/>
</dbReference>
<evidence type="ECO:0000313" key="2">
    <source>
        <dbReference type="Proteomes" id="UP001217089"/>
    </source>
</evidence>
<dbReference type="PANTHER" id="PTHR46579">
    <property type="entry name" value="F5/8 TYPE C DOMAIN-CONTAINING PROTEIN-RELATED"/>
    <property type="match status" value="1"/>
</dbReference>
<dbReference type="Proteomes" id="UP001217089">
    <property type="component" value="Unassembled WGS sequence"/>
</dbReference>
<name>A0ABQ9F7N1_TEGGR</name>
<sequence>MKPTDHISRLPRKLENNLSHLKASELQVWLLFYTLPCLQDFMSDCYLNHLALFIEGIYVLLQDTITEQQLQHAKNVLNSFYQDFGILYGSNNYTLNMHNVCQHLVDYVRNLGPLWAWSCFPFEDMNGILLDSVHGTGDACLQVLWAMQAQKRLAIDTSLILDADLRAYVEENTKKVANCSVAGGLALQQYMDQSLTEKLKILLKVETIGKISKVQRVIVNNDIFFSKEYKRMEKRIGNVVLTDQDSGMAMAAIQYFIYHHETNTCVAVVKKVSIKEDLPLVILNVNYLIRVENFENNNELFVIPVDKIVEKVLYLSGNPKMLCIARLPNLYGQCC</sequence>
<gene>
    <name evidence="1" type="ORF">KUTeg_009076</name>
</gene>